<dbReference type="EC" id="4.2.3.-" evidence="1"/>
<evidence type="ECO:0000256" key="1">
    <source>
        <dbReference type="RuleBase" id="RU366034"/>
    </source>
</evidence>
<comment type="similarity">
    <text evidence="1">Belongs to the terpene synthase family.</text>
</comment>
<keyword evidence="1" id="KW-0479">Metal-binding</keyword>
<dbReference type="Pfam" id="PF19086">
    <property type="entry name" value="Terpene_syn_C_2"/>
    <property type="match status" value="1"/>
</dbReference>
<keyword evidence="1" id="KW-0456">Lyase</keyword>
<dbReference type="SFLD" id="SFLDS00005">
    <property type="entry name" value="Isoprenoid_Synthase_Type_I"/>
    <property type="match status" value="1"/>
</dbReference>
<proteinExistence type="inferred from homology"/>
<dbReference type="Gene3D" id="1.10.600.10">
    <property type="entry name" value="Farnesyl Diphosphate Synthase"/>
    <property type="match status" value="1"/>
</dbReference>
<dbReference type="PANTHER" id="PTHR35201:SF4">
    <property type="entry name" value="BETA-PINACENE SYNTHASE-RELATED"/>
    <property type="match status" value="1"/>
</dbReference>
<evidence type="ECO:0000313" key="3">
    <source>
        <dbReference type="Proteomes" id="UP001207742"/>
    </source>
</evidence>
<comment type="cofactor">
    <cofactor evidence="1">
        <name>Mg(2+)</name>
        <dbReference type="ChEBI" id="CHEBI:18420"/>
    </cofactor>
</comment>
<evidence type="ECO:0000313" key="2">
    <source>
        <dbReference type="EMBL" id="MCW3488295.1"/>
    </source>
</evidence>
<dbReference type="InterPro" id="IPR008949">
    <property type="entry name" value="Isoprenoid_synthase_dom_sf"/>
</dbReference>
<dbReference type="Proteomes" id="UP001207742">
    <property type="component" value="Unassembled WGS sequence"/>
</dbReference>
<protein>
    <recommendedName>
        <fullName evidence="1">Terpene synthase</fullName>
        <ecNumber evidence="1">4.2.3.-</ecNumber>
    </recommendedName>
</protein>
<name>A0ABT3IWE9_9BACT</name>
<dbReference type="EMBL" id="JAPDNS010000002">
    <property type="protein sequence ID" value="MCW3488295.1"/>
    <property type="molecule type" value="Genomic_DNA"/>
</dbReference>
<dbReference type="SFLD" id="SFLDG01020">
    <property type="entry name" value="Terpene_Cyclase_Like_2"/>
    <property type="match status" value="1"/>
</dbReference>
<keyword evidence="1" id="KW-0460">Magnesium</keyword>
<dbReference type="SUPFAM" id="SSF48576">
    <property type="entry name" value="Terpenoid synthases"/>
    <property type="match status" value="1"/>
</dbReference>
<organism evidence="2 3">
    <name type="scientific">Chitinophaga nivalis</name>
    <dbReference type="NCBI Taxonomy" id="2991709"/>
    <lineage>
        <taxon>Bacteria</taxon>
        <taxon>Pseudomonadati</taxon>
        <taxon>Bacteroidota</taxon>
        <taxon>Chitinophagia</taxon>
        <taxon>Chitinophagales</taxon>
        <taxon>Chitinophagaceae</taxon>
        <taxon>Chitinophaga</taxon>
    </lineage>
</organism>
<reference evidence="2 3" key="1">
    <citation type="submission" date="2022-10" db="EMBL/GenBank/DDBJ databases">
        <title>Chitinophaga nivalis PC15 sp. nov., isolated from Pyeongchang county, South Korea.</title>
        <authorList>
            <person name="Trinh H.N."/>
        </authorList>
    </citation>
    <scope>NUCLEOTIDE SEQUENCE [LARGE SCALE GENOMIC DNA]</scope>
    <source>
        <strain evidence="2 3">PC14</strain>
    </source>
</reference>
<comment type="caution">
    <text evidence="2">The sequence shown here is derived from an EMBL/GenBank/DDBJ whole genome shotgun (WGS) entry which is preliminary data.</text>
</comment>
<dbReference type="RefSeq" id="WP_264735098.1">
    <property type="nucleotide sequence ID" value="NZ_JAPDNR010000001.1"/>
</dbReference>
<accession>A0ABT3IWE9</accession>
<dbReference type="InterPro" id="IPR034686">
    <property type="entry name" value="Terpene_cyclase-like_2"/>
</dbReference>
<keyword evidence="3" id="KW-1185">Reference proteome</keyword>
<dbReference type="PANTHER" id="PTHR35201">
    <property type="entry name" value="TERPENE SYNTHASE"/>
    <property type="match status" value="1"/>
</dbReference>
<gene>
    <name evidence="2" type="ORF">OL497_30655</name>
</gene>
<sequence length="305" mass="35018">MRPLLKYPFPSRINPGVDLLEENAISIIEAYQLLPDAFNEKLKKINAGYWAAASWPNGTEEQLSVITRWLIWAITFDDYYGPLNLDDLSEACARSVEILRGAPITAHDNEIFRQLSLVREALQSFVTDQWMARFIDDHIHFFEGLMIDTNYSYKPVARYPSLEDYLEIRVKIMLAPGVADLIEVTTGSILPEDVYNHPYIRRISALAYDMMGWANDLYSLEKEILAHEVMNLVLVLQHTQNRSPEDAIQEAVRMHDAHLEKFTKLSHAIPDFGANQALVQKYVEGLGTWLNGHISWLSYTSRYLV</sequence>